<keyword evidence="8" id="KW-1185">Reference proteome</keyword>
<dbReference type="InterPro" id="IPR006114">
    <property type="entry name" value="6PGDH_C"/>
</dbReference>
<proteinExistence type="inferred from homology"/>
<dbReference type="SUPFAM" id="SSF48179">
    <property type="entry name" value="6-phosphogluconate dehydrogenase C-terminal domain-like"/>
    <property type="match status" value="1"/>
</dbReference>
<evidence type="ECO:0000313" key="7">
    <source>
        <dbReference type="EMBL" id="ABC46003.1"/>
    </source>
</evidence>
<dbReference type="KEGG" id="sru:SRU_0079"/>
<feature type="compositionally biased region" description="Basic residues" evidence="5">
    <location>
        <begin position="9"/>
        <end position="20"/>
    </location>
</feature>
<dbReference type="AlphaFoldDB" id="Q2S6E9"/>
<organism evidence="7 8">
    <name type="scientific">Salinibacter ruber (strain DSM 13855 / M31)</name>
    <dbReference type="NCBI Taxonomy" id="309807"/>
    <lineage>
        <taxon>Bacteria</taxon>
        <taxon>Pseudomonadati</taxon>
        <taxon>Rhodothermota</taxon>
        <taxon>Rhodothermia</taxon>
        <taxon>Rhodothermales</taxon>
        <taxon>Salinibacteraceae</taxon>
        <taxon>Salinibacter</taxon>
    </lineage>
</organism>
<dbReference type="SUPFAM" id="SSF51735">
    <property type="entry name" value="NAD(P)-binding Rossmann-fold domains"/>
    <property type="match status" value="1"/>
</dbReference>
<dbReference type="EC" id="1.1.1.44" evidence="7"/>
<dbReference type="Pfam" id="PF03446">
    <property type="entry name" value="NAD_binding_2"/>
    <property type="match status" value="1"/>
</dbReference>
<dbReference type="PRINTS" id="PR00076">
    <property type="entry name" value="6PGDHDRGNASE"/>
</dbReference>
<sequence>MRNTFPAQRARRSNLTRSPKRPSPPPMQLGMIGLGKMGANMGRRLMRDGHEVVGFDLDESAVQALEDDGATGAPALEALVDELEPPRVCWMMVPAGDAVDATLGDLLPHLDEGDIVVDGGNSNYKDTLRRAGRAEEHGLHYVDVGTSGGVWGLEEGYSMMVGGPDAAVDQLRPALTTLAPGPDKGWGHMGDVGSGHFVKMVHNGIEYGVMQAYAEGFDIMKSKEKFDLDLQKVAETWRFGSVVRSWLLDLTARALEEGQDLSGIEPWVDDSGEGRWTVKEAIDLDVPAPVITDALISRLDSRVEDSYTHKLLAAMRNQFGGHDVKSSDE</sequence>
<dbReference type="GO" id="GO:0006098">
    <property type="term" value="P:pentose-phosphate shunt"/>
    <property type="evidence" value="ECO:0007669"/>
    <property type="project" value="InterPro"/>
</dbReference>
<evidence type="ECO:0000256" key="1">
    <source>
        <dbReference type="ARBA" id="ARBA00004959"/>
    </source>
</evidence>
<evidence type="ECO:0000259" key="6">
    <source>
        <dbReference type="SMART" id="SM01350"/>
    </source>
</evidence>
<dbReference type="EMBL" id="CP000159">
    <property type="protein sequence ID" value="ABC46003.1"/>
    <property type="molecule type" value="Genomic_DNA"/>
</dbReference>
<comment type="similarity">
    <text evidence="2">Belongs to the 6-phosphogluconate dehydrogenase family.</text>
</comment>
<evidence type="ECO:0000256" key="2">
    <source>
        <dbReference type="ARBA" id="ARBA00008419"/>
    </source>
</evidence>
<dbReference type="Gene3D" id="1.10.1040.10">
    <property type="entry name" value="N-(1-d-carboxylethyl)-l-norvaline Dehydrogenase, domain 2"/>
    <property type="match status" value="1"/>
</dbReference>
<evidence type="ECO:0000256" key="4">
    <source>
        <dbReference type="ARBA" id="ARBA00023064"/>
    </source>
</evidence>
<dbReference type="HOGENOM" id="CLU_024540_0_0_10"/>
<evidence type="ECO:0000256" key="5">
    <source>
        <dbReference type="SAM" id="MobiDB-lite"/>
    </source>
</evidence>
<gene>
    <name evidence="7" type="primary">gnd</name>
    <name evidence="7" type="ordered locus">SRU_0079</name>
</gene>
<dbReference type="InterPro" id="IPR006115">
    <property type="entry name" value="6PGDH_NADP-bd"/>
</dbReference>
<feature type="domain" description="6-phosphogluconate dehydrogenase C-terminal" evidence="6">
    <location>
        <begin position="195"/>
        <end position="325"/>
    </location>
</feature>
<protein>
    <submittedName>
        <fullName evidence="7">6-phosphogluconate dehydrogenase (Decarboxylating)</fullName>
        <ecNumber evidence="7">1.1.1.44</ecNumber>
    </submittedName>
</protein>
<dbReference type="Proteomes" id="UP000008674">
    <property type="component" value="Chromosome"/>
</dbReference>
<dbReference type="SMART" id="SM01350">
    <property type="entry name" value="6PGD"/>
    <property type="match status" value="1"/>
</dbReference>
<evidence type="ECO:0000313" key="8">
    <source>
        <dbReference type="Proteomes" id="UP000008674"/>
    </source>
</evidence>
<dbReference type="GO" id="GO:0050661">
    <property type="term" value="F:NADP binding"/>
    <property type="evidence" value="ECO:0007669"/>
    <property type="project" value="InterPro"/>
</dbReference>
<dbReference type="Gene3D" id="3.40.50.720">
    <property type="entry name" value="NAD(P)-binding Rossmann-like Domain"/>
    <property type="match status" value="1"/>
</dbReference>
<dbReference type="eggNOG" id="COG1023">
    <property type="taxonomic scope" value="Bacteria"/>
</dbReference>
<dbReference type="InterPro" id="IPR013328">
    <property type="entry name" value="6PGD_dom2"/>
</dbReference>
<feature type="region of interest" description="Disordered" evidence="5">
    <location>
        <begin position="1"/>
        <end position="30"/>
    </location>
</feature>
<dbReference type="InterPro" id="IPR036291">
    <property type="entry name" value="NAD(P)-bd_dom_sf"/>
</dbReference>
<dbReference type="NCBIfam" id="NF007161">
    <property type="entry name" value="PRK09599.1"/>
    <property type="match status" value="1"/>
</dbReference>
<keyword evidence="3 7" id="KW-0560">Oxidoreductase</keyword>
<comment type="pathway">
    <text evidence="1">Carbohydrate degradation; pentose phosphate pathway.</text>
</comment>
<dbReference type="GO" id="GO:0004616">
    <property type="term" value="F:phosphogluconate dehydrogenase (decarboxylating) activity"/>
    <property type="evidence" value="ECO:0007669"/>
    <property type="project" value="UniProtKB-EC"/>
</dbReference>
<dbReference type="EnsemblBacteria" id="ABC46003">
    <property type="protein sequence ID" value="ABC46003"/>
    <property type="gene ID" value="SRU_0079"/>
</dbReference>
<dbReference type="STRING" id="309807.SRU_0079"/>
<accession>Q2S6E9</accession>
<name>Q2S6E9_SALRD</name>
<reference evidence="7 8" key="1">
    <citation type="journal article" date="2005" name="Proc. Natl. Acad. Sci. U.S.A.">
        <title>The genome of Salinibacter ruber: convergence and gene exchange among hyperhalophilic bacteria and archaea.</title>
        <authorList>
            <person name="Mongodin E.F."/>
            <person name="Nelson K.E."/>
            <person name="Daugherty S."/>
            <person name="Deboy R.T."/>
            <person name="Wister J."/>
            <person name="Khouri H."/>
            <person name="Weidman J."/>
            <person name="Walsh D.A."/>
            <person name="Papke R.T."/>
            <person name="Sanchez Perez G."/>
            <person name="Sharma A.K."/>
            <person name="Nesbo C.L."/>
            <person name="MacLeod D."/>
            <person name="Bapteste E."/>
            <person name="Doolittle W.F."/>
            <person name="Charlebois R.L."/>
            <person name="Legault B."/>
            <person name="Rodriguez-Valera F."/>
        </authorList>
    </citation>
    <scope>NUCLEOTIDE SEQUENCE [LARGE SCALE GENOMIC DNA]</scope>
    <source>
        <strain evidence="8">DSM 13855 / CECT 5946 / M31</strain>
    </source>
</reference>
<dbReference type="InterPro" id="IPR006183">
    <property type="entry name" value="Pgluconate_DH"/>
</dbReference>
<dbReference type="GO" id="GO:0019521">
    <property type="term" value="P:D-gluconate metabolic process"/>
    <property type="evidence" value="ECO:0007669"/>
    <property type="project" value="UniProtKB-KW"/>
</dbReference>
<evidence type="ECO:0000256" key="3">
    <source>
        <dbReference type="ARBA" id="ARBA00023002"/>
    </source>
</evidence>
<dbReference type="Pfam" id="PF00393">
    <property type="entry name" value="6PGD"/>
    <property type="match status" value="1"/>
</dbReference>
<keyword evidence="4" id="KW-0311">Gluconate utilization</keyword>
<dbReference type="InterPro" id="IPR004849">
    <property type="entry name" value="6DGDH_YqeC"/>
</dbReference>
<dbReference type="PANTHER" id="PTHR11811">
    <property type="entry name" value="6-PHOSPHOGLUCONATE DEHYDROGENASE"/>
    <property type="match status" value="1"/>
</dbReference>
<dbReference type="InterPro" id="IPR008927">
    <property type="entry name" value="6-PGluconate_DH-like_C_sf"/>
</dbReference>
<dbReference type="NCBIfam" id="TIGR00872">
    <property type="entry name" value="gnd_rel"/>
    <property type="match status" value="1"/>
</dbReference>